<dbReference type="Pfam" id="PF07726">
    <property type="entry name" value="AAA_3"/>
    <property type="match status" value="1"/>
</dbReference>
<evidence type="ECO:0000259" key="1">
    <source>
        <dbReference type="SMART" id="SM00382"/>
    </source>
</evidence>
<proteinExistence type="predicted"/>
<dbReference type="Gene3D" id="3.40.50.300">
    <property type="entry name" value="P-loop containing nucleotide triphosphate hydrolases"/>
    <property type="match status" value="1"/>
</dbReference>
<gene>
    <name evidence="2" type="primary">moxR</name>
    <name evidence="2" type="ORF">MECH1_V1_2632</name>
</gene>
<dbReference type="InterPro" id="IPR003593">
    <property type="entry name" value="AAA+_ATPase"/>
</dbReference>
<dbReference type="InterPro" id="IPR011703">
    <property type="entry name" value="ATPase_AAA-3"/>
</dbReference>
<dbReference type="Gene3D" id="1.10.8.80">
    <property type="entry name" value="Magnesium chelatase subunit I, C-Terminal domain"/>
    <property type="match status" value="1"/>
</dbReference>
<dbReference type="PRINTS" id="PR00300">
    <property type="entry name" value="CLPPROTEASEA"/>
</dbReference>
<evidence type="ECO:0000313" key="2">
    <source>
        <dbReference type="EMBL" id="CAL1241408.1"/>
    </source>
</evidence>
<sequence length="348" mass="39359">MSSLHPQAGFEKGRLLAEWRERALGFEREIHKAVIGLEPVIRQLTVAIFARGHVMLEGDVGVGKTTLLRAVARALGGAYERVEGTIDLMPNDLIYHTYIDEQGKPRVDPGPVLKHGEGLSVFFFNEVNRARPQVHSLLLRIMAERSLTAFNRDYVFPYLQVFADRNRVEKEETFEIPSAARDRFLMEVHVGTPEDPELQRALMFEPRFHEVDRLIEVVRPGLLPYRELPDIARLIQTEVQASEALQHYALNLWQATRRPAAFGIDLAGVDMDQLILAGASPRGMSMLMRAARVAAWLDGRSHMIPEDIQGVFVETIAHRVFFTPVYELRRSVLIGDLMAAILRQVPAP</sequence>
<dbReference type="InterPro" id="IPR050764">
    <property type="entry name" value="CbbQ/NirQ/NorQ/GpvN"/>
</dbReference>
<dbReference type="InterPro" id="IPR041628">
    <property type="entry name" value="ChlI/MoxR_AAA_lid"/>
</dbReference>
<dbReference type="EMBL" id="OZ026884">
    <property type="protein sequence ID" value="CAL1241408.1"/>
    <property type="molecule type" value="Genomic_DNA"/>
</dbReference>
<dbReference type="Proteomes" id="UP001497493">
    <property type="component" value="Chromosome"/>
</dbReference>
<dbReference type="RefSeq" id="WP_348757928.1">
    <property type="nucleotide sequence ID" value="NZ_OZ026884.1"/>
</dbReference>
<name>A0ABM9NL94_9GAMM</name>
<accession>A0ABM9NL94</accession>
<dbReference type="CDD" id="cd00009">
    <property type="entry name" value="AAA"/>
    <property type="match status" value="1"/>
</dbReference>
<dbReference type="InterPro" id="IPR001270">
    <property type="entry name" value="ClpA/B"/>
</dbReference>
<dbReference type="InterPro" id="IPR027417">
    <property type="entry name" value="P-loop_NTPase"/>
</dbReference>
<dbReference type="SMART" id="SM00382">
    <property type="entry name" value="AAA"/>
    <property type="match status" value="1"/>
</dbReference>
<feature type="domain" description="AAA+ ATPase" evidence="1">
    <location>
        <begin position="50"/>
        <end position="194"/>
    </location>
</feature>
<dbReference type="PANTHER" id="PTHR42759:SF6">
    <property type="entry name" value="REGULATORY PROTEIN-RELATED"/>
    <property type="match status" value="1"/>
</dbReference>
<dbReference type="PANTHER" id="PTHR42759">
    <property type="entry name" value="MOXR FAMILY PROTEIN"/>
    <property type="match status" value="1"/>
</dbReference>
<evidence type="ECO:0000313" key="3">
    <source>
        <dbReference type="Proteomes" id="UP001497493"/>
    </source>
</evidence>
<keyword evidence="3" id="KW-1185">Reference proteome</keyword>
<dbReference type="SUPFAM" id="SSF52540">
    <property type="entry name" value="P-loop containing nucleoside triphosphate hydrolases"/>
    <property type="match status" value="1"/>
</dbReference>
<protein>
    <submittedName>
        <fullName evidence="2">Protein MoxR</fullName>
    </submittedName>
</protein>
<dbReference type="Pfam" id="PF17863">
    <property type="entry name" value="AAA_lid_2"/>
    <property type="match status" value="1"/>
</dbReference>
<organism evidence="2 3">
    <name type="scientific">Candidatus Methylocalor cossyra</name>
    <dbReference type="NCBI Taxonomy" id="3108543"/>
    <lineage>
        <taxon>Bacteria</taxon>
        <taxon>Pseudomonadati</taxon>
        <taxon>Pseudomonadota</taxon>
        <taxon>Gammaproteobacteria</taxon>
        <taxon>Methylococcales</taxon>
        <taxon>Methylococcaceae</taxon>
        <taxon>Candidatus Methylocalor</taxon>
    </lineage>
</organism>
<reference evidence="2 3" key="1">
    <citation type="submission" date="2024-04" db="EMBL/GenBank/DDBJ databases">
        <authorList>
            <person name="Cremers G."/>
        </authorList>
    </citation>
    <scope>NUCLEOTIDE SEQUENCE [LARGE SCALE GENOMIC DNA]</scope>
    <source>
        <strain evidence="2">MeCH1-AG</strain>
    </source>
</reference>
<dbReference type="PIRSF" id="PIRSF002849">
    <property type="entry name" value="AAA_ATPase_chaperone_MoxR_prd"/>
    <property type="match status" value="1"/>
</dbReference>